<dbReference type="Gene3D" id="2.40.70.10">
    <property type="entry name" value="Acid Proteases"/>
    <property type="match status" value="2"/>
</dbReference>
<dbReference type="PANTHER" id="PTHR47966:SF51">
    <property type="entry name" value="BETA-SITE APP-CLEAVING ENZYME, ISOFORM A-RELATED"/>
    <property type="match status" value="1"/>
</dbReference>
<dbReference type="InterPro" id="IPR021109">
    <property type="entry name" value="Peptidase_aspartic_dom_sf"/>
</dbReference>
<evidence type="ECO:0000256" key="6">
    <source>
        <dbReference type="SAM" id="MobiDB-lite"/>
    </source>
</evidence>
<keyword evidence="9" id="KW-1185">Reference proteome</keyword>
<dbReference type="Pfam" id="PF00026">
    <property type="entry name" value="Asp"/>
    <property type="match status" value="1"/>
</dbReference>
<comment type="similarity">
    <text evidence="1 5">Belongs to the peptidase A1 family.</text>
</comment>
<evidence type="ECO:0000256" key="2">
    <source>
        <dbReference type="ARBA" id="ARBA00022750"/>
    </source>
</evidence>
<dbReference type="EMBL" id="SGPM01000209">
    <property type="protein sequence ID" value="THH28007.1"/>
    <property type="molecule type" value="Genomic_DNA"/>
</dbReference>
<evidence type="ECO:0000256" key="4">
    <source>
        <dbReference type="PIRSR" id="PIRSR601461-2"/>
    </source>
</evidence>
<feature type="disulfide bond" evidence="4">
    <location>
        <begin position="379"/>
        <end position="383"/>
    </location>
</feature>
<dbReference type="CDD" id="cd05471">
    <property type="entry name" value="pepsin_like"/>
    <property type="match status" value="1"/>
</dbReference>
<dbReference type="OrthoDB" id="5876637at2759"/>
<dbReference type="PROSITE" id="PS00141">
    <property type="entry name" value="ASP_PROTEASE"/>
    <property type="match status" value="1"/>
</dbReference>
<feature type="active site" evidence="3">
    <location>
        <position position="546"/>
    </location>
</feature>
<dbReference type="InterPro" id="IPR034164">
    <property type="entry name" value="Pepsin-like_dom"/>
</dbReference>
<gene>
    <name evidence="8" type="ORF">EUX98_g6182</name>
</gene>
<organism evidence="8 9">
    <name type="scientific">Antrodiella citrinella</name>
    <dbReference type="NCBI Taxonomy" id="2447956"/>
    <lineage>
        <taxon>Eukaryota</taxon>
        <taxon>Fungi</taxon>
        <taxon>Dikarya</taxon>
        <taxon>Basidiomycota</taxon>
        <taxon>Agaricomycotina</taxon>
        <taxon>Agaricomycetes</taxon>
        <taxon>Polyporales</taxon>
        <taxon>Steccherinaceae</taxon>
        <taxon>Antrodiella</taxon>
    </lineage>
</organism>
<keyword evidence="4" id="KW-1015">Disulfide bond</keyword>
<dbReference type="GO" id="GO:0004190">
    <property type="term" value="F:aspartic-type endopeptidase activity"/>
    <property type="evidence" value="ECO:0007669"/>
    <property type="project" value="UniProtKB-KW"/>
</dbReference>
<keyword evidence="2 5" id="KW-0064">Aspartyl protease</keyword>
<dbReference type="AlphaFoldDB" id="A0A4S4MRI5"/>
<reference evidence="8 9" key="1">
    <citation type="submission" date="2019-02" db="EMBL/GenBank/DDBJ databases">
        <title>Genome sequencing of the rare red list fungi Antrodiella citrinella (Flaviporus citrinellus).</title>
        <authorList>
            <person name="Buettner E."/>
            <person name="Kellner H."/>
        </authorList>
    </citation>
    <scope>NUCLEOTIDE SEQUENCE [LARGE SCALE GENOMIC DNA]</scope>
    <source>
        <strain evidence="8 9">DSM 108506</strain>
    </source>
</reference>
<dbReference type="InterPro" id="IPR033121">
    <property type="entry name" value="PEPTIDASE_A1"/>
</dbReference>
<keyword evidence="5" id="KW-0378">Hydrolase</keyword>
<keyword evidence="5" id="KW-0645">Protease</keyword>
<name>A0A4S4MRI5_9APHY</name>
<evidence type="ECO:0000313" key="9">
    <source>
        <dbReference type="Proteomes" id="UP000308730"/>
    </source>
</evidence>
<dbReference type="GO" id="GO:0006508">
    <property type="term" value="P:proteolysis"/>
    <property type="evidence" value="ECO:0007669"/>
    <property type="project" value="UniProtKB-KW"/>
</dbReference>
<sequence>MPHKRAKRSAREQVKKQSGSDLAPVSHVISKEPVPKSVSRVLDAVRIQEEYRAKKRKPDGEPSDQSKEGAKKKRKTGASVDGGAESMKIQPGESLGHFNRRVENSLRGTVRDAMQTSAAHARKAKKEGEDSKKSKSGSSSSLKPPKLDPNVVDTIQTKGKPERNGPTEFTSLKSSAPRRLNDVVQAPPEFTKLPRGVKSKQPSVRSAGALQAGNLRDGMLTMARKAMLEEERERAIDHKTTGKMSFNMSYTLLILTLLCQLALAIPTSNQDDRLTIPLIRRDRQTHTLVTMQQQLNYTLSKYAQGFRAYHRNTGMRHPLDTAQYRSYTHEKRGFSTLWISQDPFKSLWQGIVSVGTPPHQFSVDFDTGSSDIYLPGVGCTQNCQGHRLYDPSASRTSRDYNQTFEFAYGDGTSILGEVYTDILSISDLVAKSQVIGVASSYSNNARVDQFYPDGLVGLAWPSISDFYAPPVIQNMVAGGSISDPVFAFEFKGSDGYFHIGRASRASPTHTALTYTPVTEQGFWQVGLDAVSVASKVVSQSQTAVVDTGTTGIIGPTAAVDAFYAAIPMSKKLGNGFYTLPCSSMPEDVTFTFAGLPLTVSDTLFNLGPVGMKTDRCFGGIMGEDDIDFWIVGDMFLQGVYTEFDFANSRVGFAATI</sequence>
<evidence type="ECO:0000313" key="8">
    <source>
        <dbReference type="EMBL" id="THH28007.1"/>
    </source>
</evidence>
<feature type="domain" description="Peptidase A1" evidence="7">
    <location>
        <begin position="348"/>
        <end position="653"/>
    </location>
</feature>
<proteinExistence type="inferred from homology"/>
<dbReference type="PRINTS" id="PR00792">
    <property type="entry name" value="PEPSIN"/>
</dbReference>
<accession>A0A4S4MRI5</accession>
<dbReference type="InterPro" id="IPR001969">
    <property type="entry name" value="Aspartic_peptidase_AS"/>
</dbReference>
<feature type="region of interest" description="Disordered" evidence="6">
    <location>
        <begin position="1"/>
        <end position="180"/>
    </location>
</feature>
<feature type="active site" evidence="3">
    <location>
        <position position="366"/>
    </location>
</feature>
<dbReference type="PROSITE" id="PS51767">
    <property type="entry name" value="PEPTIDASE_A1"/>
    <property type="match status" value="1"/>
</dbReference>
<evidence type="ECO:0000256" key="1">
    <source>
        <dbReference type="ARBA" id="ARBA00007447"/>
    </source>
</evidence>
<dbReference type="InterPro" id="IPR001461">
    <property type="entry name" value="Aspartic_peptidase_A1"/>
</dbReference>
<dbReference type="Proteomes" id="UP000308730">
    <property type="component" value="Unassembled WGS sequence"/>
</dbReference>
<comment type="caution">
    <text evidence="8">The sequence shown here is derived from an EMBL/GenBank/DDBJ whole genome shotgun (WGS) entry which is preliminary data.</text>
</comment>
<protein>
    <recommendedName>
        <fullName evidence="7">Peptidase A1 domain-containing protein</fullName>
    </recommendedName>
</protein>
<feature type="compositionally biased region" description="Basic and acidic residues" evidence="6">
    <location>
        <begin position="46"/>
        <end position="69"/>
    </location>
</feature>
<dbReference type="SUPFAM" id="SSF50630">
    <property type="entry name" value="Acid proteases"/>
    <property type="match status" value="1"/>
</dbReference>
<evidence type="ECO:0000259" key="7">
    <source>
        <dbReference type="PROSITE" id="PS51767"/>
    </source>
</evidence>
<dbReference type="PANTHER" id="PTHR47966">
    <property type="entry name" value="BETA-SITE APP-CLEAVING ENZYME, ISOFORM A-RELATED"/>
    <property type="match status" value="1"/>
</dbReference>
<evidence type="ECO:0000256" key="5">
    <source>
        <dbReference type="RuleBase" id="RU000454"/>
    </source>
</evidence>
<evidence type="ECO:0000256" key="3">
    <source>
        <dbReference type="PIRSR" id="PIRSR601461-1"/>
    </source>
</evidence>